<dbReference type="OrthoDB" id="2014201at2759"/>
<evidence type="ECO:0000313" key="1">
    <source>
        <dbReference type="EMBL" id="CAB3996804.1"/>
    </source>
</evidence>
<dbReference type="Gene3D" id="3.90.550.10">
    <property type="entry name" value="Spore Coat Polysaccharide Biosynthesis Protein SpsA, Chain A"/>
    <property type="match status" value="1"/>
</dbReference>
<dbReference type="Proteomes" id="UP001152795">
    <property type="component" value="Unassembled WGS sequence"/>
</dbReference>
<name>A0A7D9DY38_PARCT</name>
<dbReference type="InterPro" id="IPR029044">
    <property type="entry name" value="Nucleotide-diphossugar_trans"/>
</dbReference>
<feature type="non-terminal residue" evidence="1">
    <location>
        <position position="1"/>
    </location>
</feature>
<reference evidence="1" key="1">
    <citation type="submission" date="2020-04" db="EMBL/GenBank/DDBJ databases">
        <authorList>
            <person name="Alioto T."/>
            <person name="Alioto T."/>
            <person name="Gomez Garrido J."/>
        </authorList>
    </citation>
    <scope>NUCLEOTIDE SEQUENCE</scope>
    <source>
        <strain evidence="1">A484AB</strain>
    </source>
</reference>
<keyword evidence="2" id="KW-1185">Reference proteome</keyword>
<protein>
    <submittedName>
        <fullName evidence="1">Uncharacterized protein</fullName>
    </submittedName>
</protein>
<dbReference type="SUPFAM" id="SSF53448">
    <property type="entry name" value="Nucleotide-diphospho-sugar transferases"/>
    <property type="match status" value="1"/>
</dbReference>
<dbReference type="EMBL" id="CACRXK020002949">
    <property type="protein sequence ID" value="CAB3996804.1"/>
    <property type="molecule type" value="Genomic_DNA"/>
</dbReference>
<proteinExistence type="predicted"/>
<dbReference type="AlphaFoldDB" id="A0A7D9DY38"/>
<gene>
    <name evidence="1" type="ORF">PACLA_8A022499</name>
</gene>
<organism evidence="1 2">
    <name type="scientific">Paramuricea clavata</name>
    <name type="common">Red gorgonian</name>
    <name type="synonym">Violescent sea-whip</name>
    <dbReference type="NCBI Taxonomy" id="317549"/>
    <lineage>
        <taxon>Eukaryota</taxon>
        <taxon>Metazoa</taxon>
        <taxon>Cnidaria</taxon>
        <taxon>Anthozoa</taxon>
        <taxon>Octocorallia</taxon>
        <taxon>Malacalcyonacea</taxon>
        <taxon>Plexauridae</taxon>
        <taxon>Paramuricea</taxon>
    </lineage>
</organism>
<evidence type="ECO:0000313" key="2">
    <source>
        <dbReference type="Proteomes" id="UP001152795"/>
    </source>
</evidence>
<sequence>MLRLQPGVRYGIRKTLARWISWGSHTSGKRLILTLATFLFLYIVCRYFRVFEVLKYGVSYLRVILFLLKQDNQHYYDIMLQEAHTLWNLHVFQKKYMTQWCQDIPRRDNVTWLITLNNDDLATGAVTLGYILQKFSCHKKLTALVTEDLSVNSRDILKKVGYEVLLVEGLDCNWMDSLKGNPRKNIGIPGTHTRFHAWKLEQYEK</sequence>
<accession>A0A7D9DY38</accession>
<comment type="caution">
    <text evidence="1">The sequence shown here is derived from an EMBL/GenBank/DDBJ whole genome shotgun (WGS) entry which is preliminary data.</text>
</comment>